<dbReference type="Gene3D" id="1.10.10.10">
    <property type="entry name" value="Winged helix-like DNA-binding domain superfamily/Winged helix DNA-binding domain"/>
    <property type="match status" value="1"/>
</dbReference>
<evidence type="ECO:0000259" key="7">
    <source>
        <dbReference type="Pfam" id="PF03501"/>
    </source>
</evidence>
<dbReference type="GO" id="GO:0003735">
    <property type="term" value="F:structural constituent of ribosome"/>
    <property type="evidence" value="ECO:0007669"/>
    <property type="project" value="TreeGrafter"/>
</dbReference>
<protein>
    <recommendedName>
        <fullName evidence="7">Plectin/eS10 N-terminal domain-containing protein</fullName>
    </recommendedName>
</protein>
<evidence type="ECO:0000313" key="8">
    <source>
        <dbReference type="EMBL" id="CEM49397.1"/>
    </source>
</evidence>
<dbReference type="Pfam" id="PF03501">
    <property type="entry name" value="S10_plectin"/>
    <property type="match status" value="1"/>
</dbReference>
<feature type="region of interest" description="Disordered" evidence="6">
    <location>
        <begin position="99"/>
        <end position="137"/>
    </location>
</feature>
<sequence>MSVYSQPGMAYSLIPKRNRKAIFEHLFKEGVIVVKKDPTEVKHKELDMPNLHVRMALRSLKSKNYVDEKFNWRHHYYTLTNDGIEYLREYLHLPPQVFPATLTKKSGPSRPGGDRPRRDGEGYRGGFGRGRRAEPQE</sequence>
<gene>
    <name evidence="8" type="ORF">Cvel_1506</name>
</gene>
<organism evidence="8">
    <name type="scientific">Chromera velia CCMP2878</name>
    <dbReference type="NCBI Taxonomy" id="1169474"/>
    <lineage>
        <taxon>Eukaryota</taxon>
        <taxon>Sar</taxon>
        <taxon>Alveolata</taxon>
        <taxon>Colpodellida</taxon>
        <taxon>Chromeraceae</taxon>
        <taxon>Chromera</taxon>
    </lineage>
</organism>
<comment type="subcellular location">
    <subcellularLocation>
        <location evidence="1">Cytoplasm</location>
    </subcellularLocation>
</comment>
<dbReference type="AlphaFoldDB" id="A0A0G4HXZ5"/>
<name>A0A0G4HXZ5_9ALVE</name>
<dbReference type="PANTHER" id="PTHR12146">
    <property type="entry name" value="40S RIBOSOMAL PROTEIN S10"/>
    <property type="match status" value="1"/>
</dbReference>
<evidence type="ECO:0000256" key="4">
    <source>
        <dbReference type="ARBA" id="ARBA00022980"/>
    </source>
</evidence>
<dbReference type="GO" id="GO:0003723">
    <property type="term" value="F:RNA binding"/>
    <property type="evidence" value="ECO:0007669"/>
    <property type="project" value="TreeGrafter"/>
</dbReference>
<keyword evidence="3" id="KW-0963">Cytoplasm</keyword>
<dbReference type="PANTHER" id="PTHR12146:SF0">
    <property type="entry name" value="RIBOSOMAL PROTEIN S10"/>
    <property type="match status" value="1"/>
</dbReference>
<reference evidence="8" key="1">
    <citation type="submission" date="2014-11" db="EMBL/GenBank/DDBJ databases">
        <authorList>
            <person name="Otto D Thomas"/>
            <person name="Naeem Raeece"/>
        </authorList>
    </citation>
    <scope>NUCLEOTIDE SEQUENCE</scope>
</reference>
<keyword evidence="5" id="KW-0687">Ribonucleoprotein</keyword>
<dbReference type="PhylomeDB" id="A0A0G4HXZ5"/>
<dbReference type="InterPro" id="IPR037447">
    <property type="entry name" value="Ribosomal_eS10"/>
</dbReference>
<dbReference type="InterPro" id="IPR005326">
    <property type="entry name" value="Plectin_eS10_N"/>
</dbReference>
<evidence type="ECO:0000256" key="1">
    <source>
        <dbReference type="ARBA" id="ARBA00004496"/>
    </source>
</evidence>
<evidence type="ECO:0000256" key="5">
    <source>
        <dbReference type="ARBA" id="ARBA00023274"/>
    </source>
</evidence>
<evidence type="ECO:0000256" key="3">
    <source>
        <dbReference type="ARBA" id="ARBA00022490"/>
    </source>
</evidence>
<dbReference type="EMBL" id="CDMZ01004321">
    <property type="protein sequence ID" value="CEM49397.1"/>
    <property type="molecule type" value="Genomic_DNA"/>
</dbReference>
<dbReference type="FunFam" id="1.10.10.10:FF:000025">
    <property type="entry name" value="40S ribosomal protein S10"/>
    <property type="match status" value="1"/>
</dbReference>
<dbReference type="InterPro" id="IPR036388">
    <property type="entry name" value="WH-like_DNA-bd_sf"/>
</dbReference>
<comment type="similarity">
    <text evidence="2">Belongs to the eukaryotic ribosomal protein eS10 family.</text>
</comment>
<feature type="domain" description="Plectin/eS10 N-terminal" evidence="7">
    <location>
        <begin position="14"/>
        <end position="105"/>
    </location>
</feature>
<dbReference type="GO" id="GO:0022627">
    <property type="term" value="C:cytosolic small ribosomal subunit"/>
    <property type="evidence" value="ECO:0007669"/>
    <property type="project" value="TreeGrafter"/>
</dbReference>
<evidence type="ECO:0000256" key="6">
    <source>
        <dbReference type="SAM" id="MobiDB-lite"/>
    </source>
</evidence>
<accession>A0A0G4HXZ5</accession>
<keyword evidence="4" id="KW-0689">Ribosomal protein</keyword>
<evidence type="ECO:0000256" key="2">
    <source>
        <dbReference type="ARBA" id="ARBA00007278"/>
    </source>
</evidence>
<dbReference type="VEuPathDB" id="CryptoDB:Cvel_1506"/>
<feature type="compositionally biased region" description="Basic and acidic residues" evidence="6">
    <location>
        <begin position="112"/>
        <end position="122"/>
    </location>
</feature>
<proteinExistence type="inferred from homology"/>